<dbReference type="Proteomes" id="UP001501444">
    <property type="component" value="Unassembled WGS sequence"/>
</dbReference>
<gene>
    <name evidence="1" type="ORF">GCM10010170_025030</name>
</gene>
<sequence length="1168" mass="126732">MGARSLGSIQREEADAVMELSRRKLLITTLAVGGAAALNIGLDPRRAHANPQTTSTPLAPPAWDIHLRPIATRRSGSTSAVHDAANNLCTFTYTEGGHTVVYTVNLASPQVQKGLIEVGVRVDNRGLITAAAGAGTYYLPLSGSELTPEGLANAATTSMTTAFANQVLTLTYTDSLAGVTTTKTFSFQLLKKSLMIRATSDSTRGHGGYTGFGTGRAATSSSLSQHTSAFVEEVAVTLVDQAYFLSAYLDKAKTGSTLLDNSPGVTSGAATHGMVAHYELNSAGETNPLDETMYVTASADMLDCVYLTNATKSAYRDTLDTLVIYDTWEYRPSYQERKRHYRMLHERFGMDDLLLIDHRWQRDTLDISNPAHYPASTSWGSAKSFADYLATTRNLPWTVALHEDYWFMYPSATNQYWNVPGVEDKLAQEANGNLRHGWLTTSYANKSDQMLEYAEIESSLIKNNYHTGGAFLDVNGGVDPSVMNQVTLNADSATSRSLAQVVADNVALFEGMKGIYQGPIMSEGAQGPRAFGSAYAGHIDATEREITGLHNGRIMPDYELRHIRPLQANQGMGYPWRFDPDAARVRYELSGANTGTGVANLAKLSTGAVGDHGVYYFAATGSGRGTTLTLMSRGSDTAMGGEYWYHDDGAGRRSLVAPLQYPGIGVADPGSTTYPVIGFKAPESGWMVARFSATAYPQPGSGGFTLTVCHNGFGPEFEVAKEAGDEHWVKVLRGDMLYLVFRTNGTTVPGDRCGYYAWVAYADAEEPAVLSPVTHTNYELCGSDPTNHPTNLAQLGSGLQDDYGLQYFAATGSGAGTHLTKLRLAYDADLGGEYWADTDGQTSVSIAPLMHNSVGVVFATDERYPVAAFRAPAPGTLFLGFNFTEYVGASSAGFTVEVFQNGFDSSNRMNPNQTGQYWICVEKDDLLYFSFRPDGSLTAGDHAGYYAYIAYAEQTTPSRRWQPHSHATPPGAVVNCQTALPQPLPSGAVLQAKAGFYFDFDRYNSMAIAYGHTGFIGEIHHGMIEQQVNAYYMFRAIQPQYLDTTVTVAAITYFGANGASFDVSTAIKDGYDFARARLSIEYSNALKIYLNFSDNNWTVNVNGTSYVLNRNGYVAVNPNEAFRQFSCLVNGERADYVDCASYTYANPRGRTVDFGGGLVVSEMTIQHK</sequence>
<dbReference type="EMBL" id="BAAARV010000021">
    <property type="protein sequence ID" value="GAA2341476.1"/>
    <property type="molecule type" value="Genomic_DNA"/>
</dbReference>
<reference evidence="2" key="1">
    <citation type="journal article" date="2019" name="Int. J. Syst. Evol. Microbiol.">
        <title>The Global Catalogue of Microorganisms (GCM) 10K type strain sequencing project: providing services to taxonomists for standard genome sequencing and annotation.</title>
        <authorList>
            <consortium name="The Broad Institute Genomics Platform"/>
            <consortium name="The Broad Institute Genome Sequencing Center for Infectious Disease"/>
            <person name="Wu L."/>
            <person name="Ma J."/>
        </authorList>
    </citation>
    <scope>NUCLEOTIDE SEQUENCE [LARGE SCALE GENOMIC DNA]</scope>
    <source>
        <strain evidence="2">JCM 3272</strain>
    </source>
</reference>
<dbReference type="PROSITE" id="PS51318">
    <property type="entry name" value="TAT"/>
    <property type="match status" value="1"/>
</dbReference>
<keyword evidence="2" id="KW-1185">Reference proteome</keyword>
<dbReference type="RefSeq" id="WP_344612489.1">
    <property type="nucleotide sequence ID" value="NZ_BAAARV010000021.1"/>
</dbReference>
<proteinExistence type="predicted"/>
<protein>
    <submittedName>
        <fullName evidence="1">Uncharacterized protein</fullName>
    </submittedName>
</protein>
<evidence type="ECO:0000313" key="2">
    <source>
        <dbReference type="Proteomes" id="UP001501444"/>
    </source>
</evidence>
<organism evidence="1 2">
    <name type="scientific">Dactylosporangium salmoneum</name>
    <dbReference type="NCBI Taxonomy" id="53361"/>
    <lineage>
        <taxon>Bacteria</taxon>
        <taxon>Bacillati</taxon>
        <taxon>Actinomycetota</taxon>
        <taxon>Actinomycetes</taxon>
        <taxon>Micromonosporales</taxon>
        <taxon>Micromonosporaceae</taxon>
        <taxon>Dactylosporangium</taxon>
    </lineage>
</organism>
<dbReference type="InterPro" id="IPR006311">
    <property type="entry name" value="TAT_signal"/>
</dbReference>
<comment type="caution">
    <text evidence="1">The sequence shown here is derived from an EMBL/GenBank/DDBJ whole genome shotgun (WGS) entry which is preliminary data.</text>
</comment>
<name>A0ABP5SY87_9ACTN</name>
<evidence type="ECO:0000313" key="1">
    <source>
        <dbReference type="EMBL" id="GAA2341476.1"/>
    </source>
</evidence>
<accession>A0ABP5SY87</accession>